<dbReference type="EMBL" id="BTSY01000002">
    <property type="protein sequence ID" value="GMT12822.1"/>
    <property type="molecule type" value="Genomic_DNA"/>
</dbReference>
<accession>A0AAV5V3C1</accession>
<dbReference type="AlphaFoldDB" id="A0AAV5V3C1"/>
<dbReference type="Proteomes" id="UP001432322">
    <property type="component" value="Unassembled WGS sequence"/>
</dbReference>
<protein>
    <recommendedName>
        <fullName evidence="4">Innexin</fullName>
    </recommendedName>
</protein>
<evidence type="ECO:0000313" key="2">
    <source>
        <dbReference type="EMBL" id="GMT12822.1"/>
    </source>
</evidence>
<keyword evidence="1" id="KW-0812">Transmembrane</keyword>
<keyword evidence="1" id="KW-0472">Membrane</keyword>
<name>A0AAV5V3C1_9BILA</name>
<feature type="transmembrane region" description="Helical" evidence="1">
    <location>
        <begin position="6"/>
        <end position="25"/>
    </location>
</feature>
<keyword evidence="1" id="KW-1133">Transmembrane helix</keyword>
<gene>
    <name evidence="2" type="ORF">PFISCL1PPCAC_4119</name>
</gene>
<sequence length="103" mass="12182">INPFWFFFLAWYIALSFVFIFVQLWKWMMKRAIEKKGVIVSSNEDANTVITYFSDGQLTAGSEPQSPPPNVTHNSTFRLEMEKTRESEVEMKRLLCLEIDRRK</sequence>
<feature type="non-terminal residue" evidence="2">
    <location>
        <position position="1"/>
    </location>
</feature>
<organism evidence="2 3">
    <name type="scientific">Pristionchus fissidentatus</name>
    <dbReference type="NCBI Taxonomy" id="1538716"/>
    <lineage>
        <taxon>Eukaryota</taxon>
        <taxon>Metazoa</taxon>
        <taxon>Ecdysozoa</taxon>
        <taxon>Nematoda</taxon>
        <taxon>Chromadorea</taxon>
        <taxon>Rhabditida</taxon>
        <taxon>Rhabditina</taxon>
        <taxon>Diplogasteromorpha</taxon>
        <taxon>Diplogasteroidea</taxon>
        <taxon>Neodiplogasteridae</taxon>
        <taxon>Pristionchus</taxon>
    </lineage>
</organism>
<keyword evidence="3" id="KW-1185">Reference proteome</keyword>
<proteinExistence type="predicted"/>
<comment type="caution">
    <text evidence="2">The sequence shown here is derived from an EMBL/GenBank/DDBJ whole genome shotgun (WGS) entry which is preliminary data.</text>
</comment>
<evidence type="ECO:0008006" key="4">
    <source>
        <dbReference type="Google" id="ProtNLM"/>
    </source>
</evidence>
<evidence type="ECO:0000256" key="1">
    <source>
        <dbReference type="SAM" id="Phobius"/>
    </source>
</evidence>
<evidence type="ECO:0000313" key="3">
    <source>
        <dbReference type="Proteomes" id="UP001432322"/>
    </source>
</evidence>
<reference evidence="2" key="1">
    <citation type="submission" date="2023-10" db="EMBL/GenBank/DDBJ databases">
        <title>Genome assembly of Pristionchus species.</title>
        <authorList>
            <person name="Yoshida K."/>
            <person name="Sommer R.J."/>
        </authorList>
    </citation>
    <scope>NUCLEOTIDE SEQUENCE</scope>
    <source>
        <strain evidence="2">RS5133</strain>
    </source>
</reference>